<dbReference type="EMBL" id="JALJYF010000002">
    <property type="protein sequence ID" value="MCP1727805.1"/>
    <property type="molecule type" value="Genomic_DNA"/>
</dbReference>
<reference evidence="2 3" key="1">
    <citation type="submission" date="2022-03" db="EMBL/GenBank/DDBJ databases">
        <title>Genomic Encyclopedia of Type Strains, Phase III (KMG-III): the genomes of soil and plant-associated and newly described type strains.</title>
        <authorList>
            <person name="Whitman W."/>
        </authorList>
    </citation>
    <scope>NUCLEOTIDE SEQUENCE [LARGE SCALE GENOMIC DNA]</scope>
    <source>
        <strain evidence="2 3">BSker1</strain>
    </source>
</reference>
<dbReference type="PANTHER" id="PTHR30188:SF3">
    <property type="entry name" value="ABC TRANSPORTER PERMEASE"/>
    <property type="match status" value="1"/>
</dbReference>
<comment type="caution">
    <text evidence="2">The sequence shown here is derived from an EMBL/GenBank/DDBJ whole genome shotgun (WGS) entry which is preliminary data.</text>
</comment>
<accession>A0ABT1G903</accession>
<evidence type="ECO:0000313" key="3">
    <source>
        <dbReference type="Proteomes" id="UP001523550"/>
    </source>
</evidence>
<evidence type="ECO:0000313" key="2">
    <source>
        <dbReference type="EMBL" id="MCP1727805.1"/>
    </source>
</evidence>
<feature type="transmembrane region" description="Helical" evidence="1">
    <location>
        <begin position="251"/>
        <end position="281"/>
    </location>
</feature>
<gene>
    <name evidence="2" type="ORF">J2T60_001805</name>
</gene>
<dbReference type="Proteomes" id="UP001523550">
    <property type="component" value="Unassembled WGS sequence"/>
</dbReference>
<dbReference type="InterPro" id="IPR030802">
    <property type="entry name" value="Permease_MalE"/>
</dbReference>
<keyword evidence="1" id="KW-1003">Cell membrane</keyword>
<dbReference type="InterPro" id="IPR003453">
    <property type="entry name" value="ABC_MlaE_roteobac"/>
</dbReference>
<protein>
    <submittedName>
        <fullName evidence="2">Phospholipid/cholesterol/gamma-HCH transport system permease protein</fullName>
    </submittedName>
</protein>
<feature type="transmembrane region" description="Helical" evidence="1">
    <location>
        <begin position="341"/>
        <end position="362"/>
    </location>
</feature>
<dbReference type="NCBIfam" id="TIGR00056">
    <property type="entry name" value="MlaE family lipid ABC transporter permease subunit"/>
    <property type="match status" value="1"/>
</dbReference>
<keyword evidence="1" id="KW-0472">Membrane</keyword>
<keyword evidence="1" id="KW-0997">Cell inner membrane</keyword>
<comment type="similarity">
    <text evidence="1">Belongs to the MlaE permease family.</text>
</comment>
<feature type="transmembrane region" description="Helical" evidence="1">
    <location>
        <begin position="154"/>
        <end position="175"/>
    </location>
</feature>
<comment type="subcellular location">
    <subcellularLocation>
        <location evidence="1">Cell inner membrane</location>
        <topology evidence="1">Multi-pass membrane protein</topology>
    </subcellularLocation>
</comment>
<dbReference type="RefSeq" id="WP_253448621.1">
    <property type="nucleotide sequence ID" value="NZ_JALJYF010000002.1"/>
</dbReference>
<organism evidence="2 3">
    <name type="scientific">Natronospira proteinivora</name>
    <dbReference type="NCBI Taxonomy" id="1807133"/>
    <lineage>
        <taxon>Bacteria</taxon>
        <taxon>Pseudomonadati</taxon>
        <taxon>Pseudomonadota</taxon>
        <taxon>Gammaproteobacteria</taxon>
        <taxon>Natronospirales</taxon>
        <taxon>Natronospiraceae</taxon>
        <taxon>Natronospira</taxon>
    </lineage>
</organism>
<name>A0ABT1G903_9GAMM</name>
<feature type="transmembrane region" description="Helical" evidence="1">
    <location>
        <begin position="301"/>
        <end position="320"/>
    </location>
</feature>
<sequence>MKAKVRFQRNQLTCEGDWRLASLGVVETEMPPPPSAAGTLTLDARGLDQLDLAGARILRRWVEAAEAKGASVALQFSPSHQRLFELAEAVQTASEQQAAPDNPLARLGRLSEQHARELLDSLAFIGETAQALLPRLLRPWRLRGRRFMSELEQAGVNALPIVGLLSFLVGIVIAYQLTTSLEEYGATAVLPELLSSTILRELGPLVVAIVVAGRTASAYAAQLGTMKINEEIDALKTLGISPFDMMVLPKLLALVVAVPLLTVLANLTGMLGGVVVNWLAYDLSLMDFLRRLPEGMGHRHLWLGLIKAPVFAVVIAIIGCRQGLRVERGAEGVGRATTTAVVQAIFAVIVINAFFSILFNILGL</sequence>
<keyword evidence="3" id="KW-1185">Reference proteome</keyword>
<proteinExistence type="inferred from homology"/>
<dbReference type="PANTHER" id="PTHR30188">
    <property type="entry name" value="ABC TRANSPORTER PERMEASE PROTEIN-RELATED"/>
    <property type="match status" value="1"/>
</dbReference>
<dbReference type="Pfam" id="PF02405">
    <property type="entry name" value="MlaE"/>
    <property type="match status" value="1"/>
</dbReference>
<evidence type="ECO:0000256" key="1">
    <source>
        <dbReference type="RuleBase" id="RU362044"/>
    </source>
</evidence>
<keyword evidence="1" id="KW-0812">Transmembrane</keyword>
<keyword evidence="1" id="KW-1133">Transmembrane helix</keyword>
<comment type="caution">
    <text evidence="1">Lacks conserved residue(s) required for the propagation of feature annotation.</text>
</comment>